<evidence type="ECO:0000256" key="12">
    <source>
        <dbReference type="ARBA" id="ARBA00045097"/>
    </source>
</evidence>
<dbReference type="SUPFAM" id="SSF53448">
    <property type="entry name" value="Nucleotide-diphospho-sugar transferases"/>
    <property type="match status" value="1"/>
</dbReference>
<comment type="subcellular location">
    <subcellularLocation>
        <location evidence="1">Endoplasmic reticulum membrane</location>
        <topology evidence="1">Single-pass membrane protein</topology>
    </subcellularLocation>
</comment>
<comment type="similarity">
    <text evidence="3">Belongs to the glycosyltransferase 2 family.</text>
</comment>
<dbReference type="RefSeq" id="WP_214174940.1">
    <property type="nucleotide sequence ID" value="NZ_JAHCVK010000002.1"/>
</dbReference>
<keyword evidence="15" id="KW-1185">Reference proteome</keyword>
<dbReference type="InterPro" id="IPR001173">
    <property type="entry name" value="Glyco_trans_2-like"/>
</dbReference>
<dbReference type="PANTHER" id="PTHR10859:SF91">
    <property type="entry name" value="DOLICHYL-PHOSPHATE BETA-GLUCOSYLTRANSFERASE"/>
    <property type="match status" value="1"/>
</dbReference>
<proteinExistence type="inferred from homology"/>
<gene>
    <name evidence="14" type="ORF">KI810_07780</name>
</gene>
<reference evidence="14 15" key="1">
    <citation type="submission" date="2021-05" db="EMBL/GenBank/DDBJ databases">
        <title>The draft genome of Geobacter luticola JCM 17780.</title>
        <authorList>
            <person name="Xu Z."/>
            <person name="Masuda Y."/>
            <person name="Itoh H."/>
            <person name="Senoo K."/>
        </authorList>
    </citation>
    <scope>NUCLEOTIDE SEQUENCE [LARGE SCALE GENOMIC DNA]</scope>
    <source>
        <strain evidence="14 15">JCM 17780</strain>
    </source>
</reference>
<evidence type="ECO:0000256" key="6">
    <source>
        <dbReference type="ARBA" id="ARBA00022679"/>
    </source>
</evidence>
<evidence type="ECO:0000313" key="14">
    <source>
        <dbReference type="EMBL" id="MBT0652951.1"/>
    </source>
</evidence>
<evidence type="ECO:0000313" key="15">
    <source>
        <dbReference type="Proteomes" id="UP000756860"/>
    </source>
</evidence>
<dbReference type="InterPro" id="IPR029044">
    <property type="entry name" value="Nucleotide-diphossugar_trans"/>
</dbReference>
<evidence type="ECO:0000256" key="4">
    <source>
        <dbReference type="ARBA" id="ARBA00012583"/>
    </source>
</evidence>
<accession>A0ABS5SEB8</accession>
<evidence type="ECO:0000256" key="7">
    <source>
        <dbReference type="ARBA" id="ARBA00022692"/>
    </source>
</evidence>
<keyword evidence="11" id="KW-0472">Membrane</keyword>
<dbReference type="Gene3D" id="3.90.550.10">
    <property type="entry name" value="Spore Coat Polysaccharide Biosynthesis Protein SpsA, Chain A"/>
    <property type="match status" value="1"/>
</dbReference>
<comment type="caution">
    <text evidence="14">The sequence shown here is derived from an EMBL/GenBank/DDBJ whole genome shotgun (WGS) entry which is preliminary data.</text>
</comment>
<name>A0ABS5SEB8_9BACT</name>
<dbReference type="Pfam" id="PF00535">
    <property type="entry name" value="Glycos_transf_2"/>
    <property type="match status" value="1"/>
</dbReference>
<sequence>MHTELSIVIAAFNEEARLPLTLRKIHDYAASRNLTTEIIVVNDGSSDGTAELTETLSGDIPELKLISYPQNRGKGHALRTGVLASRGGLVLLTDADLSTPIDELETLRPFIDVESCHIAIGSRALAMSRITKRQPWWRQGMGKIFNRIVKALVIDDYSDTQCGFKLFEGKTARSLFAKAHIDRFAYDVEILALAKKNGYRVAEVPIEWLNAPGSKVHPVKDSLQMLKDLCRIRLTIGAQNRTTGHDTPRNTAILLKTGLPDVLDIKKGSVDFD</sequence>
<dbReference type="EMBL" id="JAHCVK010000002">
    <property type="protein sequence ID" value="MBT0652951.1"/>
    <property type="molecule type" value="Genomic_DNA"/>
</dbReference>
<evidence type="ECO:0000256" key="10">
    <source>
        <dbReference type="ARBA" id="ARBA00022989"/>
    </source>
</evidence>
<dbReference type="Proteomes" id="UP000756860">
    <property type="component" value="Unassembled WGS sequence"/>
</dbReference>
<organism evidence="14 15">
    <name type="scientific">Geomobilimonas luticola</name>
    <dbReference type="NCBI Taxonomy" id="1114878"/>
    <lineage>
        <taxon>Bacteria</taxon>
        <taxon>Pseudomonadati</taxon>
        <taxon>Thermodesulfobacteriota</taxon>
        <taxon>Desulfuromonadia</taxon>
        <taxon>Geobacterales</taxon>
        <taxon>Geobacteraceae</taxon>
        <taxon>Geomobilimonas</taxon>
    </lineage>
</organism>
<keyword evidence="7" id="KW-0812">Transmembrane</keyword>
<dbReference type="PANTHER" id="PTHR10859">
    <property type="entry name" value="GLYCOSYL TRANSFERASE"/>
    <property type="match status" value="1"/>
</dbReference>
<feature type="domain" description="Glycosyltransferase 2-like" evidence="13">
    <location>
        <begin position="6"/>
        <end position="153"/>
    </location>
</feature>
<evidence type="ECO:0000256" key="8">
    <source>
        <dbReference type="ARBA" id="ARBA00022824"/>
    </source>
</evidence>
<keyword evidence="6" id="KW-0808">Transferase</keyword>
<evidence type="ECO:0000256" key="3">
    <source>
        <dbReference type="ARBA" id="ARBA00006739"/>
    </source>
</evidence>
<evidence type="ECO:0000256" key="9">
    <source>
        <dbReference type="ARBA" id="ARBA00022968"/>
    </source>
</evidence>
<evidence type="ECO:0000256" key="11">
    <source>
        <dbReference type="ARBA" id="ARBA00023136"/>
    </source>
</evidence>
<dbReference type="EC" id="2.4.1.117" evidence="4"/>
<comment type="pathway">
    <text evidence="2">Protein modification; protein glycosylation.</text>
</comment>
<comment type="catalytic activity">
    <reaction evidence="12">
        <text>a di-trans,poly-cis-dolichyl phosphate + UDP-alpha-D-glucose = a di-trans,poly-cis-dolichyl beta-D-glucosyl phosphate + UDP</text>
        <dbReference type="Rhea" id="RHEA:15401"/>
        <dbReference type="Rhea" id="RHEA-COMP:19498"/>
        <dbReference type="Rhea" id="RHEA-COMP:19502"/>
        <dbReference type="ChEBI" id="CHEBI:57525"/>
        <dbReference type="ChEBI" id="CHEBI:57683"/>
        <dbReference type="ChEBI" id="CHEBI:58223"/>
        <dbReference type="ChEBI" id="CHEBI:58885"/>
        <dbReference type="EC" id="2.4.1.117"/>
    </reaction>
    <physiologicalReaction direction="left-to-right" evidence="12">
        <dbReference type="Rhea" id="RHEA:15402"/>
    </physiologicalReaction>
</comment>
<keyword evidence="10" id="KW-1133">Transmembrane helix</keyword>
<dbReference type="InterPro" id="IPR035518">
    <property type="entry name" value="DPG_synthase"/>
</dbReference>
<keyword evidence="9" id="KW-0735">Signal-anchor</keyword>
<evidence type="ECO:0000256" key="1">
    <source>
        <dbReference type="ARBA" id="ARBA00004389"/>
    </source>
</evidence>
<evidence type="ECO:0000256" key="5">
    <source>
        <dbReference type="ARBA" id="ARBA00022676"/>
    </source>
</evidence>
<evidence type="ECO:0000259" key="13">
    <source>
        <dbReference type="Pfam" id="PF00535"/>
    </source>
</evidence>
<dbReference type="CDD" id="cd04188">
    <property type="entry name" value="DPG_synthase"/>
    <property type="match status" value="1"/>
</dbReference>
<protein>
    <recommendedName>
        <fullName evidence="4">dolichyl-phosphate beta-glucosyltransferase</fullName>
        <ecNumber evidence="4">2.4.1.117</ecNumber>
    </recommendedName>
</protein>
<evidence type="ECO:0000256" key="2">
    <source>
        <dbReference type="ARBA" id="ARBA00004922"/>
    </source>
</evidence>
<keyword evidence="5" id="KW-0328">Glycosyltransferase</keyword>
<keyword evidence="8" id="KW-0256">Endoplasmic reticulum</keyword>